<dbReference type="AlphaFoldDB" id="A0A2N1MBJ7"/>
<name>A0A2N1MBJ7_9GLOM</name>
<evidence type="ECO:0000313" key="1">
    <source>
        <dbReference type="EMBL" id="PKK59021.1"/>
    </source>
</evidence>
<comment type="caution">
    <text evidence="1">The sequence shown here is derived from an EMBL/GenBank/DDBJ whole genome shotgun (WGS) entry which is preliminary data.</text>
</comment>
<protein>
    <recommendedName>
        <fullName evidence="3">DUF659 domain-containing protein</fullName>
    </recommendedName>
</protein>
<dbReference type="VEuPathDB" id="FungiDB:RhiirA1_479061"/>
<dbReference type="Proteomes" id="UP000233469">
    <property type="component" value="Unassembled WGS sequence"/>
</dbReference>
<reference evidence="1 2" key="2">
    <citation type="submission" date="2017-10" db="EMBL/GenBank/DDBJ databases">
        <title>Extensive intraspecific genome diversity in a model arbuscular mycorrhizal fungus.</title>
        <authorList>
            <person name="Chen E.C.H."/>
            <person name="Morin E."/>
            <person name="Baudet D."/>
            <person name="Noel J."/>
            <person name="Ndikumana S."/>
            <person name="Charron P."/>
            <person name="St-Onge C."/>
            <person name="Giorgi J."/>
            <person name="Grigoriev I.V."/>
            <person name="Roux C."/>
            <person name="Martin F.M."/>
            <person name="Corradi N."/>
        </authorList>
    </citation>
    <scope>NUCLEOTIDE SEQUENCE [LARGE SCALE GENOMIC DNA]</scope>
    <source>
        <strain evidence="1 2">C2</strain>
    </source>
</reference>
<accession>A0A2N1MBJ7</accession>
<sequence length="176" mass="20065">MSARSVITVRKNCSIIKNPWFIDLIKTLQPGYDPPSRQVLSGTLLESETSCVNIHIINELSADNNFTIGEHLSNIIEEVINKVEAKKFVAIVSDNGSNVAAAHCYLYLLRIAIFFKQMPMNDYRSLKNSCIKAFNERYKEFDEDIYLLAFFLHPQYKGAGIHNTQFECIQKTALNI</sequence>
<evidence type="ECO:0008006" key="3">
    <source>
        <dbReference type="Google" id="ProtNLM"/>
    </source>
</evidence>
<gene>
    <name evidence="1" type="ORF">RhiirC2_720104</name>
</gene>
<dbReference type="EMBL" id="LLXL01003262">
    <property type="protein sequence ID" value="PKK59021.1"/>
    <property type="molecule type" value="Genomic_DNA"/>
</dbReference>
<reference evidence="1 2" key="1">
    <citation type="submission" date="2016-04" db="EMBL/GenBank/DDBJ databases">
        <title>Genome analyses suggest a sexual origin of heterokaryosis in a supposedly ancient asexual fungus.</title>
        <authorList>
            <person name="Ropars J."/>
            <person name="Sedzielewska K."/>
            <person name="Noel J."/>
            <person name="Charron P."/>
            <person name="Farinelli L."/>
            <person name="Marton T."/>
            <person name="Kruger M."/>
            <person name="Pelin A."/>
            <person name="Brachmann A."/>
            <person name="Corradi N."/>
        </authorList>
    </citation>
    <scope>NUCLEOTIDE SEQUENCE [LARGE SCALE GENOMIC DNA]</scope>
    <source>
        <strain evidence="1 2">C2</strain>
    </source>
</reference>
<proteinExistence type="predicted"/>
<organism evidence="1 2">
    <name type="scientific">Rhizophagus irregularis</name>
    <dbReference type="NCBI Taxonomy" id="588596"/>
    <lineage>
        <taxon>Eukaryota</taxon>
        <taxon>Fungi</taxon>
        <taxon>Fungi incertae sedis</taxon>
        <taxon>Mucoromycota</taxon>
        <taxon>Glomeromycotina</taxon>
        <taxon>Glomeromycetes</taxon>
        <taxon>Glomerales</taxon>
        <taxon>Glomeraceae</taxon>
        <taxon>Rhizophagus</taxon>
    </lineage>
</organism>
<dbReference type="VEuPathDB" id="FungiDB:RhiirA1_390784"/>
<evidence type="ECO:0000313" key="2">
    <source>
        <dbReference type="Proteomes" id="UP000233469"/>
    </source>
</evidence>